<feature type="compositionally biased region" description="Low complexity" evidence="16">
    <location>
        <begin position="14"/>
        <end position="25"/>
    </location>
</feature>
<evidence type="ECO:0000256" key="15">
    <source>
        <dbReference type="RuleBase" id="RU003500"/>
    </source>
</evidence>
<dbReference type="InterPro" id="IPR016130">
    <property type="entry name" value="Tyr_Pase_AS"/>
</dbReference>
<dbReference type="InterPro" id="IPR020422">
    <property type="entry name" value="TYR_PHOSPHATASE_DUAL_dom"/>
</dbReference>
<proteinExistence type="inferred from homology"/>
<evidence type="ECO:0000256" key="7">
    <source>
        <dbReference type="ARBA" id="ARBA00022794"/>
    </source>
</evidence>
<sequence>MAAGVSLLSDMPYSNSNSSSAGNSAVHTTDMEQDFRPSVRAPTAKYTKMGETLRHVIPGHMQCSMACGGRACKYENPSRWSDEEQAIKGLYSSWITDNLLAMARPSTEIIEKYNIINQFLGCGLKTIINLQRPGEHASCGYPLETESGFTYHPEVFMEAGIYFYNFGWKDYGVASLTTILDMVKVMSFAVQEGKMAIHCHAGLGRTGVLLACYLVFTSRMSADQAILFVRAKRPSSIQTRGQLLCVREFARFVAPLQCVFSSVEPRSHAFTLSQYLTRQRHLLHGYEARYMKHVPKIVYLVCRLLLDIAENKYTAKEKYLTEIPDLAAEIEKTISQQALQQLGKEMRGKGILMTLPNSLQSSTPPPEQVENINVNKALIFRSFSDSALDTLGSRSLLNKHCLFQTRLAESPLLSPENCISFKPDSLAGSSASLDEPKKEMEHTSTSTVFRKQTETKHSRSLWFLKSRAAIMCELPTEAMLNQKKKKQVRCDSTCTGSSEVPFFMLQTEFSPEIRHVLVARALMMDVEEENLRNKILMWQTELNCREGAWERLCIERDPLLLSALMWSWLEQLKEPVITKKDVEALSQNSHNPLQALSLMEKGHKETLLCILDCAALLMKLPEVVETAVLHRTIKAFTGVVASPTQRFYHQVSIGEHIYNAQVSDKLCAYASGFSSVVALGASIICNKIPGLAPRQRTICQSRPDAIIVIGEGAQMGINECQFQFRHGRWNCSALGERTVFGKELKVGSKEAAFTYAIIAAGVAHAITAACTQGTLSGCGCDKEKQGFYNQEEGWKWGGCSADIRYGLSFSKMFVDAREIKQNARTLMNLHNNEVGRKILEKNMRLECKCHGVSGSCTTKTCWTTLPKFRQLGYILKDKYYQAVQVEPVRASRNKRPTFLKIKKPYSYRKPMDTDLVYIEKSPNYCEADPVTGSVGTQGRICNKTAQQANSCDLMCCGRGYNTHQYSRVWQCNCKFLWCCYVKCNTCSERTEVYTCK</sequence>
<keyword evidence="12" id="KW-0449">Lipoprotein</keyword>
<keyword evidence="10" id="KW-1015">Disulfide bond</keyword>
<dbReference type="PROSITE" id="PS50056">
    <property type="entry name" value="TYR_PHOSPHATASE_2"/>
    <property type="match status" value="1"/>
</dbReference>
<evidence type="ECO:0000256" key="6">
    <source>
        <dbReference type="ARBA" id="ARBA00022687"/>
    </source>
</evidence>
<comment type="similarity">
    <text evidence="2 15">Belongs to the Wnt family.</text>
</comment>
<dbReference type="CDD" id="cd14506">
    <property type="entry name" value="PTP_PTPDC1"/>
    <property type="match status" value="1"/>
</dbReference>
<evidence type="ECO:0000256" key="12">
    <source>
        <dbReference type="ARBA" id="ARBA00023288"/>
    </source>
</evidence>
<dbReference type="Gene3D" id="3.90.190.10">
    <property type="entry name" value="Protein tyrosine phosphatase superfamily"/>
    <property type="match status" value="1"/>
</dbReference>
<gene>
    <name evidence="19" type="ORF">Baya_1092</name>
</gene>
<dbReference type="GO" id="GO:0005109">
    <property type="term" value="F:frizzled binding"/>
    <property type="evidence" value="ECO:0007669"/>
    <property type="project" value="TreeGrafter"/>
</dbReference>
<evidence type="ECO:0000256" key="9">
    <source>
        <dbReference type="ARBA" id="ARBA00022912"/>
    </source>
</evidence>
<feature type="region of interest" description="Disordered" evidence="16">
    <location>
        <begin position="430"/>
        <end position="452"/>
    </location>
</feature>
<keyword evidence="4" id="KW-0964">Secreted</keyword>
<evidence type="ECO:0000256" key="14">
    <source>
        <dbReference type="ARBA" id="ARBA00060867"/>
    </source>
</evidence>
<dbReference type="OrthoDB" id="542013at2759"/>
<dbReference type="InterPro" id="IPR043158">
    <property type="entry name" value="Wnt_C"/>
</dbReference>
<dbReference type="GO" id="GO:0004725">
    <property type="term" value="F:protein tyrosine phosphatase activity"/>
    <property type="evidence" value="ECO:0007669"/>
    <property type="project" value="InterPro"/>
</dbReference>
<comment type="similarity">
    <text evidence="14">Belongs to the protein-tyrosine phosphatase family. Non-receptor class PTPDC1 subfamily.</text>
</comment>
<evidence type="ECO:0000256" key="5">
    <source>
        <dbReference type="ARBA" id="ARBA00022530"/>
    </source>
</evidence>
<dbReference type="AlphaFoldDB" id="A0A556TK44"/>
<reference evidence="19 20" key="1">
    <citation type="journal article" date="2019" name="Genome Biol. Evol.">
        <title>Whole-Genome Sequencing of the Giant Devil Catfish, Bagarius yarrelli.</title>
        <authorList>
            <person name="Jiang W."/>
            <person name="Lv Y."/>
            <person name="Cheng L."/>
            <person name="Yang K."/>
            <person name="Chao B."/>
            <person name="Wang X."/>
            <person name="Li Y."/>
            <person name="Pan X."/>
            <person name="You X."/>
            <person name="Zhang Y."/>
            <person name="Yang J."/>
            <person name="Li J."/>
            <person name="Zhang X."/>
            <person name="Liu S."/>
            <person name="Sun C."/>
            <person name="Yang J."/>
            <person name="Shi Q."/>
        </authorList>
    </citation>
    <scope>NUCLEOTIDE SEQUENCE [LARGE SCALE GENOMIC DNA]</scope>
    <source>
        <strain evidence="19">JWS20170419001</strain>
        <tissue evidence="19">Muscle</tissue>
    </source>
</reference>
<dbReference type="PROSITE" id="PS00246">
    <property type="entry name" value="WNT1"/>
    <property type="match status" value="1"/>
</dbReference>
<evidence type="ECO:0000256" key="11">
    <source>
        <dbReference type="ARBA" id="ARBA00023180"/>
    </source>
</evidence>
<keyword evidence="9" id="KW-0904">Protein phosphatase</keyword>
<dbReference type="FunFam" id="3.30.2460.20:FF:000001">
    <property type="entry name" value="Wnt homolog"/>
    <property type="match status" value="1"/>
</dbReference>
<keyword evidence="5" id="KW-0272">Extracellular matrix</keyword>
<comment type="caution">
    <text evidence="19">The sequence shown here is derived from an EMBL/GenBank/DDBJ whole genome shotgun (WGS) entry which is preliminary data.</text>
</comment>
<dbReference type="SMART" id="SM00404">
    <property type="entry name" value="PTPc_motif"/>
    <property type="match status" value="1"/>
</dbReference>
<dbReference type="PRINTS" id="PR01349">
    <property type="entry name" value="WNTPROTEIN"/>
</dbReference>
<evidence type="ECO:0000256" key="16">
    <source>
        <dbReference type="SAM" id="MobiDB-lite"/>
    </source>
</evidence>
<dbReference type="InterPro" id="IPR000340">
    <property type="entry name" value="Dual-sp_phosphatase_cat-dom"/>
</dbReference>
<feature type="domain" description="Tyrosine-protein phosphatase" evidence="17">
    <location>
        <begin position="91"/>
        <end position="258"/>
    </location>
</feature>
<keyword evidence="6 15" id="KW-0879">Wnt signaling pathway</keyword>
<keyword evidence="20" id="KW-1185">Reference proteome</keyword>
<feature type="region of interest" description="Disordered" evidence="16">
    <location>
        <begin position="13"/>
        <end position="33"/>
    </location>
</feature>
<dbReference type="InterPro" id="IPR029021">
    <property type="entry name" value="Prot-tyrosine_phosphatase-like"/>
</dbReference>
<evidence type="ECO:0000256" key="10">
    <source>
        <dbReference type="ARBA" id="ARBA00023157"/>
    </source>
</evidence>
<comment type="function">
    <text evidence="13">May play roles in cilia formation and/or maintenance.</text>
</comment>
<dbReference type="InterPro" id="IPR013300">
    <property type="entry name" value="Wnt7"/>
</dbReference>
<dbReference type="InterPro" id="IPR003595">
    <property type="entry name" value="Tyr_Pase_cat"/>
</dbReference>
<comment type="function">
    <text evidence="15">Ligand for members of the frizzled family of seven transmembrane receptors.</text>
</comment>
<evidence type="ECO:0000313" key="20">
    <source>
        <dbReference type="Proteomes" id="UP000319801"/>
    </source>
</evidence>
<dbReference type="Pfam" id="PF00782">
    <property type="entry name" value="DSPc"/>
    <property type="match status" value="1"/>
</dbReference>
<dbReference type="PROSITE" id="PS50054">
    <property type="entry name" value="TYR_PHOSPHATASE_DUAL"/>
    <property type="match status" value="1"/>
</dbReference>
<evidence type="ECO:0000256" key="13">
    <source>
        <dbReference type="ARBA" id="ARBA00056295"/>
    </source>
</evidence>
<dbReference type="PANTHER" id="PTHR12027:SF78">
    <property type="entry name" value="PROTEIN WNT-7A"/>
    <property type="match status" value="1"/>
</dbReference>
<evidence type="ECO:0000256" key="1">
    <source>
        <dbReference type="ARBA" id="ARBA00004498"/>
    </source>
</evidence>
<dbReference type="SUPFAM" id="SSF52799">
    <property type="entry name" value="(Phosphotyrosine protein) phosphatases II"/>
    <property type="match status" value="1"/>
</dbReference>
<comment type="subcellular location">
    <subcellularLocation>
        <location evidence="1 15">Secreted</location>
        <location evidence="1 15">Extracellular space</location>
        <location evidence="1 15">Extracellular matrix</location>
    </subcellularLocation>
</comment>
<protein>
    <recommendedName>
        <fullName evidence="15">Protein Wnt</fullName>
    </recommendedName>
</protein>
<dbReference type="PRINTS" id="PR01891">
    <property type="entry name" value="WNT7PROTEIN"/>
</dbReference>
<accession>A0A556TK44</accession>
<organism evidence="19 20">
    <name type="scientific">Bagarius yarrelli</name>
    <name type="common">Goonch</name>
    <name type="synonym">Bagrus yarrelli</name>
    <dbReference type="NCBI Taxonomy" id="175774"/>
    <lineage>
        <taxon>Eukaryota</taxon>
        <taxon>Metazoa</taxon>
        <taxon>Chordata</taxon>
        <taxon>Craniata</taxon>
        <taxon>Vertebrata</taxon>
        <taxon>Euteleostomi</taxon>
        <taxon>Actinopterygii</taxon>
        <taxon>Neopterygii</taxon>
        <taxon>Teleostei</taxon>
        <taxon>Ostariophysi</taxon>
        <taxon>Siluriformes</taxon>
        <taxon>Sisoridae</taxon>
        <taxon>Sisorinae</taxon>
        <taxon>Bagarius</taxon>
    </lineage>
</organism>
<dbReference type="CDD" id="cd19349">
    <property type="entry name" value="Wnt_Wnt7a"/>
    <property type="match status" value="1"/>
</dbReference>
<dbReference type="GO" id="GO:0030182">
    <property type="term" value="P:neuron differentiation"/>
    <property type="evidence" value="ECO:0007669"/>
    <property type="project" value="TreeGrafter"/>
</dbReference>
<evidence type="ECO:0000256" key="8">
    <source>
        <dbReference type="ARBA" id="ARBA00022801"/>
    </source>
</evidence>
<keyword evidence="8" id="KW-0378">Hydrolase</keyword>
<dbReference type="GO" id="GO:0005615">
    <property type="term" value="C:extracellular space"/>
    <property type="evidence" value="ECO:0007669"/>
    <property type="project" value="TreeGrafter"/>
</dbReference>
<dbReference type="InterPro" id="IPR000387">
    <property type="entry name" value="Tyr_Pase_dom"/>
</dbReference>
<evidence type="ECO:0000313" key="19">
    <source>
        <dbReference type="EMBL" id="TSK16221.1"/>
    </source>
</evidence>
<keyword evidence="3 15" id="KW-0217">Developmental protein</keyword>
<dbReference type="Gene3D" id="3.30.2460.20">
    <property type="match status" value="1"/>
</dbReference>
<dbReference type="InterPro" id="IPR018161">
    <property type="entry name" value="Wnt_CS"/>
</dbReference>
<dbReference type="PANTHER" id="PTHR12027">
    <property type="entry name" value="WNT RELATED"/>
    <property type="match status" value="1"/>
</dbReference>
<dbReference type="GO" id="GO:0045165">
    <property type="term" value="P:cell fate commitment"/>
    <property type="evidence" value="ECO:0007669"/>
    <property type="project" value="TreeGrafter"/>
</dbReference>
<dbReference type="GO" id="GO:0060271">
    <property type="term" value="P:cilium assembly"/>
    <property type="evidence" value="ECO:0007669"/>
    <property type="project" value="InterPro"/>
</dbReference>
<dbReference type="PROSITE" id="PS00383">
    <property type="entry name" value="TYR_PHOSPHATASE_1"/>
    <property type="match status" value="1"/>
</dbReference>
<evidence type="ECO:0000259" key="18">
    <source>
        <dbReference type="PROSITE" id="PS50056"/>
    </source>
</evidence>
<keyword evidence="11" id="KW-0325">Glycoprotein</keyword>
<dbReference type="Proteomes" id="UP000319801">
    <property type="component" value="Unassembled WGS sequence"/>
</dbReference>
<feature type="domain" description="Tyrosine specific protein phosphatases" evidence="18">
    <location>
        <begin position="177"/>
        <end position="244"/>
    </location>
</feature>
<dbReference type="GO" id="GO:0005125">
    <property type="term" value="F:cytokine activity"/>
    <property type="evidence" value="ECO:0007669"/>
    <property type="project" value="TreeGrafter"/>
</dbReference>
<dbReference type="SMART" id="SM00097">
    <property type="entry name" value="WNT1"/>
    <property type="match status" value="1"/>
</dbReference>
<dbReference type="InterPro" id="IPR049573">
    <property type="entry name" value="PTPDC1_PTP"/>
</dbReference>
<name>A0A556TK44_BAGYA</name>
<evidence type="ECO:0000256" key="2">
    <source>
        <dbReference type="ARBA" id="ARBA00005683"/>
    </source>
</evidence>
<dbReference type="GO" id="GO:0046330">
    <property type="term" value="P:positive regulation of JNK cascade"/>
    <property type="evidence" value="ECO:0007669"/>
    <property type="project" value="TreeGrafter"/>
</dbReference>
<dbReference type="GO" id="GO:0060070">
    <property type="term" value="P:canonical Wnt signaling pathway"/>
    <property type="evidence" value="ECO:0007669"/>
    <property type="project" value="TreeGrafter"/>
</dbReference>
<dbReference type="Pfam" id="PF00110">
    <property type="entry name" value="wnt"/>
    <property type="match status" value="1"/>
</dbReference>
<keyword evidence="7" id="KW-0970">Cilium biogenesis/degradation</keyword>
<dbReference type="FunFam" id="3.90.190.10:FF:000027">
    <property type="entry name" value="Protein tyrosine phosphatase domain containing 1"/>
    <property type="match status" value="1"/>
</dbReference>
<evidence type="ECO:0000256" key="4">
    <source>
        <dbReference type="ARBA" id="ARBA00022525"/>
    </source>
</evidence>
<evidence type="ECO:0000259" key="17">
    <source>
        <dbReference type="PROSITE" id="PS50054"/>
    </source>
</evidence>
<dbReference type="GO" id="GO:0048513">
    <property type="term" value="P:animal organ development"/>
    <property type="evidence" value="ECO:0007669"/>
    <property type="project" value="UniProtKB-ARBA"/>
</dbReference>
<dbReference type="EMBL" id="VCAZ01000003">
    <property type="protein sequence ID" value="TSK16221.1"/>
    <property type="molecule type" value="Genomic_DNA"/>
</dbReference>
<dbReference type="InterPro" id="IPR005817">
    <property type="entry name" value="Wnt"/>
</dbReference>
<dbReference type="GO" id="GO:0009888">
    <property type="term" value="P:tissue development"/>
    <property type="evidence" value="ECO:0007669"/>
    <property type="project" value="UniProtKB-ARBA"/>
</dbReference>
<evidence type="ECO:0000256" key="3">
    <source>
        <dbReference type="ARBA" id="ARBA00022473"/>
    </source>
</evidence>